<dbReference type="OrthoDB" id="9804442at2"/>
<name>A0A4Q5J629_9ACTN</name>
<protein>
    <submittedName>
        <fullName evidence="4">NUDIX domain-containing protein</fullName>
    </submittedName>
</protein>
<evidence type="ECO:0000259" key="3">
    <source>
        <dbReference type="PROSITE" id="PS51462"/>
    </source>
</evidence>
<proteinExistence type="predicted"/>
<feature type="region of interest" description="Disordered" evidence="2">
    <location>
        <begin position="1"/>
        <end position="23"/>
    </location>
</feature>
<dbReference type="Pfam" id="PF00293">
    <property type="entry name" value="NUDIX"/>
    <property type="match status" value="1"/>
</dbReference>
<gene>
    <name evidence="4" type="ORF">ETU37_07835</name>
</gene>
<sequence length="115" mass="12358">MKRHYRGEDYAVLPGGGVDEGESQEAAAVRELLEETTLRGSVAGVLLSGTHNGRPATYFLLADVTGEPVLSGPEADAQAEDNRFELVWAAAADLERLGLHPPHLRDDLPRLLGLT</sequence>
<dbReference type="SUPFAM" id="SSF55811">
    <property type="entry name" value="Nudix"/>
    <property type="match status" value="1"/>
</dbReference>
<dbReference type="InterPro" id="IPR015797">
    <property type="entry name" value="NUDIX_hydrolase-like_dom_sf"/>
</dbReference>
<evidence type="ECO:0000313" key="4">
    <source>
        <dbReference type="EMBL" id="RYU13131.1"/>
    </source>
</evidence>
<keyword evidence="5" id="KW-1185">Reference proteome</keyword>
<keyword evidence="1" id="KW-0378">Hydrolase</keyword>
<organism evidence="4 5">
    <name type="scientific">Nocardioides iriomotensis</name>
    <dbReference type="NCBI Taxonomy" id="715784"/>
    <lineage>
        <taxon>Bacteria</taxon>
        <taxon>Bacillati</taxon>
        <taxon>Actinomycetota</taxon>
        <taxon>Actinomycetes</taxon>
        <taxon>Propionibacteriales</taxon>
        <taxon>Nocardioidaceae</taxon>
        <taxon>Nocardioides</taxon>
    </lineage>
</organism>
<evidence type="ECO:0000313" key="5">
    <source>
        <dbReference type="Proteomes" id="UP000291189"/>
    </source>
</evidence>
<reference evidence="4 5" key="1">
    <citation type="submission" date="2019-01" db="EMBL/GenBank/DDBJ databases">
        <title>Nocardioides guangzhouensis sp. nov., an actinobacterium isolated from soil.</title>
        <authorList>
            <person name="Fu Y."/>
            <person name="Cai Y."/>
            <person name="Lin Z."/>
            <person name="Chen P."/>
        </authorList>
    </citation>
    <scope>NUCLEOTIDE SEQUENCE [LARGE SCALE GENOMIC DNA]</scope>
    <source>
        <strain evidence="4 5">NBRC 105384</strain>
    </source>
</reference>
<dbReference type="InterPro" id="IPR000086">
    <property type="entry name" value="NUDIX_hydrolase_dom"/>
</dbReference>
<evidence type="ECO:0000256" key="2">
    <source>
        <dbReference type="SAM" id="MobiDB-lite"/>
    </source>
</evidence>
<dbReference type="GO" id="GO:0016787">
    <property type="term" value="F:hydrolase activity"/>
    <property type="evidence" value="ECO:0007669"/>
    <property type="project" value="UniProtKB-KW"/>
</dbReference>
<dbReference type="EMBL" id="SDPU01000020">
    <property type="protein sequence ID" value="RYU13131.1"/>
    <property type="molecule type" value="Genomic_DNA"/>
</dbReference>
<accession>A0A4Q5J629</accession>
<dbReference type="PROSITE" id="PS51462">
    <property type="entry name" value="NUDIX"/>
    <property type="match status" value="1"/>
</dbReference>
<comment type="caution">
    <text evidence="4">The sequence shown here is derived from an EMBL/GenBank/DDBJ whole genome shotgun (WGS) entry which is preliminary data.</text>
</comment>
<dbReference type="AlphaFoldDB" id="A0A4Q5J629"/>
<evidence type="ECO:0000256" key="1">
    <source>
        <dbReference type="ARBA" id="ARBA00022801"/>
    </source>
</evidence>
<dbReference type="Gene3D" id="3.90.79.10">
    <property type="entry name" value="Nucleoside Triphosphate Pyrophosphohydrolase"/>
    <property type="match status" value="1"/>
</dbReference>
<feature type="domain" description="Nudix hydrolase" evidence="3">
    <location>
        <begin position="1"/>
        <end position="113"/>
    </location>
</feature>
<dbReference type="Proteomes" id="UP000291189">
    <property type="component" value="Unassembled WGS sequence"/>
</dbReference>
<dbReference type="InterPro" id="IPR020084">
    <property type="entry name" value="NUDIX_hydrolase_CS"/>
</dbReference>
<dbReference type="PROSITE" id="PS00893">
    <property type="entry name" value="NUDIX_BOX"/>
    <property type="match status" value="1"/>
</dbReference>